<name>A0A5C5XRB3_9BACT</name>
<evidence type="ECO:0000259" key="7">
    <source>
        <dbReference type="Pfam" id="PF04893"/>
    </source>
</evidence>
<dbReference type="GO" id="GO:0016020">
    <property type="term" value="C:membrane"/>
    <property type="evidence" value="ECO:0007669"/>
    <property type="project" value="UniProtKB-SubCell"/>
</dbReference>
<evidence type="ECO:0000256" key="6">
    <source>
        <dbReference type="SAM" id="Phobius"/>
    </source>
</evidence>
<dbReference type="Proteomes" id="UP000318478">
    <property type="component" value="Unassembled WGS sequence"/>
</dbReference>
<feature type="transmembrane region" description="Helical" evidence="6">
    <location>
        <begin position="62"/>
        <end position="81"/>
    </location>
</feature>
<evidence type="ECO:0000313" key="8">
    <source>
        <dbReference type="EMBL" id="TWT65430.1"/>
    </source>
</evidence>
<feature type="transmembrane region" description="Helical" evidence="6">
    <location>
        <begin position="142"/>
        <end position="164"/>
    </location>
</feature>
<accession>A0A5C5XRB3</accession>
<evidence type="ECO:0000256" key="1">
    <source>
        <dbReference type="ARBA" id="ARBA00004141"/>
    </source>
</evidence>
<feature type="region of interest" description="Disordered" evidence="5">
    <location>
        <begin position="1"/>
        <end position="26"/>
    </location>
</feature>
<gene>
    <name evidence="8" type="ORF">Pla123a_48980</name>
</gene>
<comment type="caution">
    <text evidence="8">The sequence shown here is derived from an EMBL/GenBank/DDBJ whole genome shotgun (WGS) entry which is preliminary data.</text>
</comment>
<evidence type="ECO:0000256" key="5">
    <source>
        <dbReference type="SAM" id="MobiDB-lite"/>
    </source>
</evidence>
<keyword evidence="9" id="KW-1185">Reference proteome</keyword>
<feature type="transmembrane region" description="Helical" evidence="6">
    <location>
        <begin position="209"/>
        <end position="237"/>
    </location>
</feature>
<proteinExistence type="predicted"/>
<keyword evidence="3 6" id="KW-1133">Transmembrane helix</keyword>
<dbReference type="Pfam" id="PF04893">
    <property type="entry name" value="Yip1"/>
    <property type="match status" value="1"/>
</dbReference>
<evidence type="ECO:0000256" key="2">
    <source>
        <dbReference type="ARBA" id="ARBA00022692"/>
    </source>
</evidence>
<dbReference type="InterPro" id="IPR006977">
    <property type="entry name" value="Yip1_dom"/>
</dbReference>
<feature type="transmembrane region" description="Helical" evidence="6">
    <location>
        <begin position="101"/>
        <end position="121"/>
    </location>
</feature>
<dbReference type="EMBL" id="SJPO01000019">
    <property type="protein sequence ID" value="TWT65430.1"/>
    <property type="molecule type" value="Genomic_DNA"/>
</dbReference>
<protein>
    <submittedName>
        <fullName evidence="8">Yip1 domain protein</fullName>
    </submittedName>
</protein>
<dbReference type="AlphaFoldDB" id="A0A5C5XRB3"/>
<organism evidence="8 9">
    <name type="scientific">Posidoniimonas polymericola</name>
    <dbReference type="NCBI Taxonomy" id="2528002"/>
    <lineage>
        <taxon>Bacteria</taxon>
        <taxon>Pseudomonadati</taxon>
        <taxon>Planctomycetota</taxon>
        <taxon>Planctomycetia</taxon>
        <taxon>Pirellulales</taxon>
        <taxon>Lacipirellulaceae</taxon>
        <taxon>Posidoniimonas</taxon>
    </lineage>
</organism>
<evidence type="ECO:0000313" key="9">
    <source>
        <dbReference type="Proteomes" id="UP000318478"/>
    </source>
</evidence>
<keyword evidence="2 6" id="KW-0812">Transmembrane</keyword>
<dbReference type="OrthoDB" id="2987623at2"/>
<evidence type="ECO:0000256" key="4">
    <source>
        <dbReference type="ARBA" id="ARBA00023136"/>
    </source>
</evidence>
<keyword evidence="4 6" id="KW-0472">Membrane</keyword>
<evidence type="ECO:0000256" key="3">
    <source>
        <dbReference type="ARBA" id="ARBA00022989"/>
    </source>
</evidence>
<sequence>MNSEDPYIREVPPSNPYAAPLAEDPERPFDPTLTGRTLNPWVSIWTQPRATVRQIVETDPRYMVLPIVLMTGLSTGLSGAADSATDPQLQAISGFSVGTTVGAVIGGLVFMPLFWLFNAWLMRITAHWIGGRANLVETRAAYAWGTTPSLFAMPITLLALLLVFQVGPDRVQGLVAIRQVTEGVLAIWTFVTLCKCLGEVNRFSAWRGLGAMILAGLLVAVPMMVIVFLFVVGGAAFSM</sequence>
<feature type="domain" description="Yip1" evidence="7">
    <location>
        <begin position="43"/>
        <end position="224"/>
    </location>
</feature>
<feature type="transmembrane region" description="Helical" evidence="6">
    <location>
        <begin position="176"/>
        <end position="197"/>
    </location>
</feature>
<comment type="subcellular location">
    <subcellularLocation>
        <location evidence="1">Membrane</location>
        <topology evidence="1">Multi-pass membrane protein</topology>
    </subcellularLocation>
</comment>
<dbReference type="RefSeq" id="WP_146591900.1">
    <property type="nucleotide sequence ID" value="NZ_SJPO01000019.1"/>
</dbReference>
<reference evidence="8 9" key="1">
    <citation type="submission" date="2019-02" db="EMBL/GenBank/DDBJ databases">
        <title>Deep-cultivation of Planctomycetes and their phenomic and genomic characterization uncovers novel biology.</title>
        <authorList>
            <person name="Wiegand S."/>
            <person name="Jogler M."/>
            <person name="Boedeker C."/>
            <person name="Pinto D."/>
            <person name="Vollmers J."/>
            <person name="Rivas-Marin E."/>
            <person name="Kohn T."/>
            <person name="Peeters S.H."/>
            <person name="Heuer A."/>
            <person name="Rast P."/>
            <person name="Oberbeckmann S."/>
            <person name="Bunk B."/>
            <person name="Jeske O."/>
            <person name="Meyerdierks A."/>
            <person name="Storesund J.E."/>
            <person name="Kallscheuer N."/>
            <person name="Luecker S."/>
            <person name="Lage O.M."/>
            <person name="Pohl T."/>
            <person name="Merkel B.J."/>
            <person name="Hornburger P."/>
            <person name="Mueller R.-W."/>
            <person name="Bruemmer F."/>
            <person name="Labrenz M."/>
            <person name="Spormann A.M."/>
            <person name="Op Den Camp H."/>
            <person name="Overmann J."/>
            <person name="Amann R."/>
            <person name="Jetten M.S.M."/>
            <person name="Mascher T."/>
            <person name="Medema M.H."/>
            <person name="Devos D.P."/>
            <person name="Kaster A.-K."/>
            <person name="Ovreas L."/>
            <person name="Rohde M."/>
            <person name="Galperin M.Y."/>
            <person name="Jogler C."/>
        </authorList>
    </citation>
    <scope>NUCLEOTIDE SEQUENCE [LARGE SCALE GENOMIC DNA]</scope>
    <source>
        <strain evidence="8 9">Pla123a</strain>
    </source>
</reference>